<dbReference type="AlphaFoldDB" id="A0A2S7WC96"/>
<protein>
    <submittedName>
        <fullName evidence="1">Uncharacterized protein</fullName>
    </submittedName>
</protein>
<proteinExistence type="predicted"/>
<dbReference type="EMBL" id="MSCL01000001">
    <property type="protein sequence ID" value="PQJ75248.1"/>
    <property type="molecule type" value="Genomic_DNA"/>
</dbReference>
<sequence length="101" mass="11439">MKLVIVTAVQEFHNDILKLFKKANIENFSESTIDGYKSSNGFVVTPNWFGSNKGGNESNMFFSFTEETQIDALLELIKEFNIHLETNNPVRAVVLPIEKSI</sequence>
<gene>
    <name evidence="1" type="ORF">BTO13_08310</name>
</gene>
<evidence type="ECO:0000313" key="1">
    <source>
        <dbReference type="EMBL" id="PQJ75248.1"/>
    </source>
</evidence>
<reference evidence="1 2" key="1">
    <citation type="submission" date="2016-12" db="EMBL/GenBank/DDBJ databases">
        <title>Trade-off between light-utilization and light-protection in marine flavobacteria.</title>
        <authorList>
            <person name="Kumagai Y."/>
            <person name="Yoshizawa S."/>
            <person name="Kogure K."/>
            <person name="Iwasaki W."/>
        </authorList>
    </citation>
    <scope>NUCLEOTIDE SEQUENCE [LARGE SCALE GENOMIC DNA]</scope>
    <source>
        <strain evidence="1 2">KCTC 22729</strain>
    </source>
</reference>
<comment type="caution">
    <text evidence="1">The sequence shown here is derived from an EMBL/GenBank/DDBJ whole genome shotgun (WGS) entry which is preliminary data.</text>
</comment>
<evidence type="ECO:0000313" key="2">
    <source>
        <dbReference type="Proteomes" id="UP000237608"/>
    </source>
</evidence>
<name>A0A2S7WC96_9FLAO</name>
<dbReference type="Proteomes" id="UP000237608">
    <property type="component" value="Unassembled WGS sequence"/>
</dbReference>
<dbReference type="OrthoDB" id="1524637at2"/>
<dbReference type="RefSeq" id="WP_105046387.1">
    <property type="nucleotide sequence ID" value="NZ_CP150662.1"/>
</dbReference>
<organism evidence="1 2">
    <name type="scientific">Polaribacter gangjinensis</name>
    <dbReference type="NCBI Taxonomy" id="574710"/>
    <lineage>
        <taxon>Bacteria</taxon>
        <taxon>Pseudomonadati</taxon>
        <taxon>Bacteroidota</taxon>
        <taxon>Flavobacteriia</taxon>
        <taxon>Flavobacteriales</taxon>
        <taxon>Flavobacteriaceae</taxon>
    </lineage>
</organism>
<dbReference type="InterPro" id="IPR011322">
    <property type="entry name" value="N-reg_PII-like_a/b"/>
</dbReference>
<keyword evidence="2" id="KW-1185">Reference proteome</keyword>
<dbReference type="SUPFAM" id="SSF54913">
    <property type="entry name" value="GlnB-like"/>
    <property type="match status" value="1"/>
</dbReference>
<accession>A0A2S7WC96</accession>